<keyword evidence="1" id="KW-1133">Transmembrane helix</keyword>
<keyword evidence="1" id="KW-0812">Transmembrane</keyword>
<feature type="transmembrane region" description="Helical" evidence="1">
    <location>
        <begin position="86"/>
        <end position="108"/>
    </location>
</feature>
<organism evidence="2">
    <name type="scientific">marine metagenome</name>
    <dbReference type="NCBI Taxonomy" id="408172"/>
    <lineage>
        <taxon>unclassified sequences</taxon>
        <taxon>metagenomes</taxon>
        <taxon>ecological metagenomes</taxon>
    </lineage>
</organism>
<evidence type="ECO:0000256" key="1">
    <source>
        <dbReference type="SAM" id="Phobius"/>
    </source>
</evidence>
<dbReference type="EMBL" id="UINC01070312">
    <property type="protein sequence ID" value="SVC04366.1"/>
    <property type="molecule type" value="Genomic_DNA"/>
</dbReference>
<reference evidence="2" key="1">
    <citation type="submission" date="2018-05" db="EMBL/GenBank/DDBJ databases">
        <authorList>
            <person name="Lanie J.A."/>
            <person name="Ng W.-L."/>
            <person name="Kazmierczak K.M."/>
            <person name="Andrzejewski T.M."/>
            <person name="Davidsen T.M."/>
            <person name="Wayne K.J."/>
            <person name="Tettelin H."/>
            <person name="Glass J.I."/>
            <person name="Rusch D."/>
            <person name="Podicherti R."/>
            <person name="Tsui H.-C.T."/>
            <person name="Winkler M.E."/>
        </authorList>
    </citation>
    <scope>NUCLEOTIDE SEQUENCE</scope>
</reference>
<feature type="transmembrane region" description="Helical" evidence="1">
    <location>
        <begin position="165"/>
        <end position="182"/>
    </location>
</feature>
<feature type="transmembrane region" description="Helical" evidence="1">
    <location>
        <begin position="209"/>
        <end position="230"/>
    </location>
</feature>
<sequence length="295" mass="31121">MVGHPVLSSFVVALSIRVAFAVVSGLLHDGLLISDEGQYLLLAQMRAEGELTPQFWAGYGQALFGSTRTFMWPVTALFWIFGPFRILAQLVAALFGAFTAAAAASLAIRVLRPKFALVAGLVVALFPSQILFSSVGLRESLIWAGLATMAVVVIDSQRSISSGRIILSMTCVGFLFLGLLWLRPQTAICALWCACPALVFGRDHRFGRAALAVCVLAVLPWIAGLGIAGVDFGESALKRMGLSRGYMSVSADSRFGDELVPFVLPPSSLAASGTLPVVLPPSSLAASGTLPVVLP</sequence>
<gene>
    <name evidence="2" type="ORF">METZ01_LOCUS257220</name>
</gene>
<keyword evidence="1" id="KW-0472">Membrane</keyword>
<protein>
    <recommendedName>
        <fullName evidence="3">Glycosyltransferase RgtA/B/C/D-like domain-containing protein</fullName>
    </recommendedName>
</protein>
<dbReference type="AlphaFoldDB" id="A0A382IXL5"/>
<name>A0A382IXL5_9ZZZZ</name>
<evidence type="ECO:0000313" key="2">
    <source>
        <dbReference type="EMBL" id="SVC04366.1"/>
    </source>
</evidence>
<proteinExistence type="predicted"/>
<evidence type="ECO:0008006" key="3">
    <source>
        <dbReference type="Google" id="ProtNLM"/>
    </source>
</evidence>
<accession>A0A382IXL5</accession>
<feature type="transmembrane region" description="Helical" evidence="1">
    <location>
        <begin position="115"/>
        <end position="135"/>
    </location>
</feature>
<feature type="non-terminal residue" evidence="2">
    <location>
        <position position="295"/>
    </location>
</feature>